<reference evidence="2 3" key="1">
    <citation type="submission" date="2020-07" db="EMBL/GenBank/DDBJ databases">
        <title>Sequencing the genomes of 1000 actinobacteria strains.</title>
        <authorList>
            <person name="Klenk H.-P."/>
        </authorList>
    </citation>
    <scope>NUCLEOTIDE SEQUENCE [LARGE SCALE GENOMIC DNA]</scope>
    <source>
        <strain evidence="2 3">DSM 23819</strain>
    </source>
</reference>
<dbReference type="Proteomes" id="UP000540656">
    <property type="component" value="Unassembled WGS sequence"/>
</dbReference>
<feature type="signal peptide" evidence="1">
    <location>
        <begin position="1"/>
        <end position="24"/>
    </location>
</feature>
<dbReference type="AlphaFoldDB" id="A0A7Y9RY01"/>
<evidence type="ECO:0000256" key="1">
    <source>
        <dbReference type="SAM" id="SignalP"/>
    </source>
</evidence>
<comment type="caution">
    <text evidence="2">The sequence shown here is derived from an EMBL/GenBank/DDBJ whole genome shotgun (WGS) entry which is preliminary data.</text>
</comment>
<gene>
    <name evidence="2" type="ORF">BJ980_001685</name>
</gene>
<proteinExistence type="predicted"/>
<evidence type="ECO:0000313" key="3">
    <source>
        <dbReference type="Proteomes" id="UP000540656"/>
    </source>
</evidence>
<dbReference type="EMBL" id="JACCAA010000001">
    <property type="protein sequence ID" value="NYG58762.1"/>
    <property type="molecule type" value="Genomic_DNA"/>
</dbReference>
<protein>
    <submittedName>
        <fullName evidence="2">Uncharacterized protein (DUF2384 family)</fullName>
    </submittedName>
</protein>
<keyword evidence="1" id="KW-0732">Signal</keyword>
<accession>A0A7Y9RY01</accession>
<name>A0A7Y9RY01_9ACTN</name>
<dbReference type="RefSeq" id="WP_179501891.1">
    <property type="nucleotide sequence ID" value="NZ_JACCAA010000001.1"/>
</dbReference>
<sequence length="232" mass="24365">MNRLLALVISLLAAWLAGAPAATAAAPADPVTAIGYDARETPAHVIDTTSERGPPAAHNERTTYDAVDSWSNGDPARPGGTTPPATFAYDHPARFVQTARGSDAVEEHSDSAEQGSVLVWRSDVAANGGSKIPWTSWQNYPKATQGGREYAQVGDRLYTRHAVDRMQPSGLGAPAGAPGPGRSISPNYIEDVLTGSRGVPVKGPNGEPRLSFTSGTVQVITENNIVITVITR</sequence>
<feature type="chain" id="PRO_5031392619" evidence="1">
    <location>
        <begin position="25"/>
        <end position="232"/>
    </location>
</feature>
<evidence type="ECO:0000313" key="2">
    <source>
        <dbReference type="EMBL" id="NYG58762.1"/>
    </source>
</evidence>
<keyword evidence="3" id="KW-1185">Reference proteome</keyword>
<organism evidence="2 3">
    <name type="scientific">Nocardioides daedukensis</name>
    <dbReference type="NCBI Taxonomy" id="634462"/>
    <lineage>
        <taxon>Bacteria</taxon>
        <taxon>Bacillati</taxon>
        <taxon>Actinomycetota</taxon>
        <taxon>Actinomycetes</taxon>
        <taxon>Propionibacteriales</taxon>
        <taxon>Nocardioidaceae</taxon>
        <taxon>Nocardioides</taxon>
    </lineage>
</organism>